<sequence>MTALENIAWFPRTEEPRSSQRNTWNNQVRNHAVMRGDQVALKYLDNTLTWARLADRVSAVAGALSERGVSFGDRVLVLGLNRLEYIEAVLAVTALGGIAVPVNFRMAPPEVAYLAQDTGCSAIVYEAPFDPLVAAASAAGAEFGLRIRFDGADEAAGALAYEDLVAEGRTAPVVDVPEDSPALIMYTSGTTGRPKGAVLTHVNMTAQGFNNLIAPGTVDTEAVGAVAVPLFHIAGFGVLATAFIAGTTSVIFPLGAFDPAHTLDVLEREGITTMFMVPVQWQLAVAEQQARPRDLKLKYVWWGAAPASETLLRALVDTFPDATICAVFGQTEMSPVTCALSGEDTLRKLGSVGKVVRTVAARVVDPEGKDVPRGEVGEIVYRGPNMMAGYWNNVDATRAAFDGGWFHSGDLVRMDDEGFVYITDRAKDMIISGGENIYSVEVENAVAAHPAVVEVAVIGRPDEKWGEAVVAVVSVRDGEELSVESLSEFLNDHIARYKHPRDLVVVPELPRNPAGKITKPALRQQFG</sequence>
<comment type="similarity">
    <text evidence="1">Belongs to the ATP-dependent AMP-binding enzyme family.</text>
</comment>
<accession>A0A137ZDA7</accession>
<protein>
    <submittedName>
        <fullName evidence="5">Long-chain fatty acid--CoA ligase</fullName>
    </submittedName>
</protein>
<dbReference type="InterPro" id="IPR000873">
    <property type="entry name" value="AMP-dep_synth/lig_dom"/>
</dbReference>
<evidence type="ECO:0000313" key="5">
    <source>
        <dbReference type="EMBL" id="KXO96154.1"/>
    </source>
</evidence>
<dbReference type="NCBIfam" id="NF004837">
    <property type="entry name" value="PRK06187.1"/>
    <property type="match status" value="1"/>
</dbReference>
<dbReference type="EMBL" id="LSRE01000021">
    <property type="protein sequence ID" value="KXO96154.1"/>
    <property type="molecule type" value="Genomic_DNA"/>
</dbReference>
<name>A0A137ZDA7_9ACTN</name>
<dbReference type="PANTHER" id="PTHR43201">
    <property type="entry name" value="ACYL-COA SYNTHETASE"/>
    <property type="match status" value="1"/>
</dbReference>
<evidence type="ECO:0000313" key="6">
    <source>
        <dbReference type="Proteomes" id="UP000070409"/>
    </source>
</evidence>
<dbReference type="CDD" id="cd17631">
    <property type="entry name" value="FACL_FadD13-like"/>
    <property type="match status" value="1"/>
</dbReference>
<dbReference type="Pfam" id="PF00501">
    <property type="entry name" value="AMP-binding"/>
    <property type="match status" value="1"/>
</dbReference>
<evidence type="ECO:0000259" key="4">
    <source>
        <dbReference type="Pfam" id="PF13193"/>
    </source>
</evidence>
<dbReference type="PROSITE" id="PS00455">
    <property type="entry name" value="AMP_BINDING"/>
    <property type="match status" value="1"/>
</dbReference>
<evidence type="ECO:0000256" key="2">
    <source>
        <dbReference type="ARBA" id="ARBA00022598"/>
    </source>
</evidence>
<dbReference type="InterPro" id="IPR020845">
    <property type="entry name" value="AMP-binding_CS"/>
</dbReference>
<dbReference type="PANTHER" id="PTHR43201:SF5">
    <property type="entry name" value="MEDIUM-CHAIN ACYL-COA LIGASE ACSF2, MITOCHONDRIAL"/>
    <property type="match status" value="1"/>
</dbReference>
<dbReference type="InterPro" id="IPR042099">
    <property type="entry name" value="ANL_N_sf"/>
</dbReference>
<feature type="domain" description="AMP-binding enzyme C-terminal" evidence="4">
    <location>
        <begin position="441"/>
        <end position="516"/>
    </location>
</feature>
<feature type="domain" description="AMP-dependent synthetase/ligase" evidence="3">
    <location>
        <begin position="30"/>
        <end position="391"/>
    </location>
</feature>
<dbReference type="RefSeq" id="WP_068746179.1">
    <property type="nucleotide sequence ID" value="NZ_LSRE01000021.1"/>
</dbReference>
<keyword evidence="6" id="KW-1185">Reference proteome</keyword>
<keyword evidence="2 5" id="KW-0436">Ligase</keyword>
<dbReference type="InterPro" id="IPR025110">
    <property type="entry name" value="AMP-bd_C"/>
</dbReference>
<comment type="caution">
    <text evidence="5">The sequence shown here is derived from an EMBL/GenBank/DDBJ whole genome shotgun (WGS) entry which is preliminary data.</text>
</comment>
<evidence type="ECO:0000259" key="3">
    <source>
        <dbReference type="Pfam" id="PF00501"/>
    </source>
</evidence>
<dbReference type="GO" id="GO:0016874">
    <property type="term" value="F:ligase activity"/>
    <property type="evidence" value="ECO:0007669"/>
    <property type="project" value="UniProtKB-KW"/>
</dbReference>
<dbReference type="Proteomes" id="UP000070409">
    <property type="component" value="Unassembled WGS sequence"/>
</dbReference>
<dbReference type="Gene3D" id="3.40.50.12780">
    <property type="entry name" value="N-terminal domain of ligase-like"/>
    <property type="match status" value="1"/>
</dbReference>
<reference evidence="5 6" key="1">
    <citation type="submission" date="2016-02" db="EMBL/GenBank/DDBJ databases">
        <authorList>
            <person name="Teng J.L."/>
            <person name="Tang Y."/>
            <person name="Huang Y."/>
            <person name="Guo F."/>
            <person name="Wei W."/>
            <person name="Chen J.H."/>
            <person name="Wong S.Y."/>
            <person name="Lau S.K."/>
            <person name="Woo P.C."/>
        </authorList>
    </citation>
    <scope>NUCLEOTIDE SEQUENCE [LARGE SCALE GENOMIC DNA]</scope>
    <source>
        <strain evidence="5 6">JCM 13375</strain>
    </source>
</reference>
<dbReference type="InterPro" id="IPR045851">
    <property type="entry name" value="AMP-bd_C_sf"/>
</dbReference>
<dbReference type="Pfam" id="PF13193">
    <property type="entry name" value="AMP-binding_C"/>
    <property type="match status" value="1"/>
</dbReference>
<dbReference type="SUPFAM" id="SSF56801">
    <property type="entry name" value="Acetyl-CoA synthetase-like"/>
    <property type="match status" value="1"/>
</dbReference>
<evidence type="ECO:0000256" key="1">
    <source>
        <dbReference type="ARBA" id="ARBA00006432"/>
    </source>
</evidence>
<gene>
    <name evidence="5" type="ORF">AXK61_23565</name>
</gene>
<proteinExistence type="inferred from homology"/>
<dbReference type="Gene3D" id="3.30.300.30">
    <property type="match status" value="1"/>
</dbReference>
<organism evidence="5 6">
    <name type="scientific">Tsukamurella pseudospumae</name>
    <dbReference type="NCBI Taxonomy" id="239498"/>
    <lineage>
        <taxon>Bacteria</taxon>
        <taxon>Bacillati</taxon>
        <taxon>Actinomycetota</taxon>
        <taxon>Actinomycetes</taxon>
        <taxon>Mycobacteriales</taxon>
        <taxon>Tsukamurellaceae</taxon>
        <taxon>Tsukamurella</taxon>
    </lineage>
</organism>